<keyword evidence="3" id="KW-1185">Reference proteome</keyword>
<reference evidence="2" key="1">
    <citation type="submission" date="2015-04" db="UniProtKB">
        <authorList>
            <consortium name="EnsemblPlants"/>
        </authorList>
    </citation>
    <scope>IDENTIFICATION</scope>
    <source>
        <strain evidence="2">SL10</strain>
    </source>
</reference>
<reference evidence="2" key="2">
    <citation type="submission" date="2018-04" db="EMBL/GenBank/DDBJ databases">
        <title>OnivRS2 (Oryza nivara Reference Sequence Version 2).</title>
        <authorList>
            <person name="Zhang J."/>
            <person name="Kudrna D."/>
            <person name="Lee S."/>
            <person name="Talag J."/>
            <person name="Rajasekar S."/>
            <person name="Welchert J."/>
            <person name="Hsing Y.-I."/>
            <person name="Wing R.A."/>
        </authorList>
    </citation>
    <scope>NUCLEOTIDE SEQUENCE [LARGE SCALE GENOMIC DNA]</scope>
    <source>
        <strain evidence="2">SL10</strain>
    </source>
</reference>
<dbReference type="Proteomes" id="UP000006591">
    <property type="component" value="Chromosome 12"/>
</dbReference>
<feature type="region of interest" description="Disordered" evidence="1">
    <location>
        <begin position="1"/>
        <end position="31"/>
    </location>
</feature>
<dbReference type="Gramene" id="ONIVA12G07500.1">
    <property type="protein sequence ID" value="ONIVA12G07500.1"/>
    <property type="gene ID" value="ONIVA12G07500"/>
</dbReference>
<accession>A0A0E0J8N1</accession>
<evidence type="ECO:0000313" key="2">
    <source>
        <dbReference type="EnsemblPlants" id="ONIVA12G07500.1"/>
    </source>
</evidence>
<sequence length="115" mass="13370">MCRRPTPHPPRSSTSGEGEEEAAARSMRPSRRCRAHRAVSISLAVRIKKKEKVPHKRHIDVIWEVNPPQKKEALYPVFRLRDVIHASATDEGVLWKWKEMVVLVELLFKKDMHTI</sequence>
<proteinExistence type="predicted"/>
<dbReference type="EnsemblPlants" id="ONIVA12G07500.1">
    <property type="protein sequence ID" value="ONIVA12G07500.1"/>
    <property type="gene ID" value="ONIVA12G07500"/>
</dbReference>
<organism evidence="2">
    <name type="scientific">Oryza nivara</name>
    <name type="common">Indian wild rice</name>
    <name type="synonym">Oryza sativa f. spontanea</name>
    <dbReference type="NCBI Taxonomy" id="4536"/>
    <lineage>
        <taxon>Eukaryota</taxon>
        <taxon>Viridiplantae</taxon>
        <taxon>Streptophyta</taxon>
        <taxon>Embryophyta</taxon>
        <taxon>Tracheophyta</taxon>
        <taxon>Spermatophyta</taxon>
        <taxon>Magnoliopsida</taxon>
        <taxon>Liliopsida</taxon>
        <taxon>Poales</taxon>
        <taxon>Poaceae</taxon>
        <taxon>BOP clade</taxon>
        <taxon>Oryzoideae</taxon>
        <taxon>Oryzeae</taxon>
        <taxon>Oryzinae</taxon>
        <taxon>Oryza</taxon>
    </lineage>
</organism>
<dbReference type="AlphaFoldDB" id="A0A0E0J8N1"/>
<name>A0A0E0J8N1_ORYNI</name>
<evidence type="ECO:0000313" key="3">
    <source>
        <dbReference type="Proteomes" id="UP000006591"/>
    </source>
</evidence>
<evidence type="ECO:0000256" key="1">
    <source>
        <dbReference type="SAM" id="MobiDB-lite"/>
    </source>
</evidence>
<dbReference type="HOGENOM" id="CLU_2112815_0_0_1"/>
<protein>
    <submittedName>
        <fullName evidence="2">Uncharacterized protein</fullName>
    </submittedName>
</protein>